<keyword evidence="5" id="KW-0732">Signal</keyword>
<dbReference type="InterPro" id="IPR036523">
    <property type="entry name" value="SurE-like_sf"/>
</dbReference>
<accession>A0A5N6Z9I2</accession>
<dbReference type="PANTHER" id="PTHR30457">
    <property type="entry name" value="5'-NUCLEOTIDASE SURE"/>
    <property type="match status" value="1"/>
</dbReference>
<evidence type="ECO:0000256" key="1">
    <source>
        <dbReference type="ARBA" id="ARBA00011062"/>
    </source>
</evidence>
<dbReference type="Pfam" id="PF01975">
    <property type="entry name" value="SurE"/>
    <property type="match status" value="1"/>
</dbReference>
<feature type="compositionally biased region" description="Polar residues" evidence="4">
    <location>
        <begin position="52"/>
        <end position="61"/>
    </location>
</feature>
<dbReference type="EMBL" id="ML739074">
    <property type="protein sequence ID" value="KAE8354331.1"/>
    <property type="molecule type" value="Genomic_DNA"/>
</dbReference>
<dbReference type="Proteomes" id="UP000327118">
    <property type="component" value="Unassembled WGS sequence"/>
</dbReference>
<organism evidence="7 8">
    <name type="scientific">Aspergillus coremiiformis</name>
    <dbReference type="NCBI Taxonomy" id="138285"/>
    <lineage>
        <taxon>Eukaryota</taxon>
        <taxon>Fungi</taxon>
        <taxon>Dikarya</taxon>
        <taxon>Ascomycota</taxon>
        <taxon>Pezizomycotina</taxon>
        <taxon>Eurotiomycetes</taxon>
        <taxon>Eurotiomycetidae</taxon>
        <taxon>Eurotiales</taxon>
        <taxon>Aspergillaceae</taxon>
        <taxon>Aspergillus</taxon>
        <taxon>Aspergillus subgen. Circumdati</taxon>
    </lineage>
</organism>
<dbReference type="GO" id="GO:0046872">
    <property type="term" value="F:metal ion binding"/>
    <property type="evidence" value="ECO:0007669"/>
    <property type="project" value="UniProtKB-KW"/>
</dbReference>
<gene>
    <name evidence="7" type="ORF">BDV28DRAFT_85553</name>
</gene>
<feature type="region of interest" description="Disordered" evidence="4">
    <location>
        <begin position="51"/>
        <end position="73"/>
    </location>
</feature>
<evidence type="ECO:0000313" key="8">
    <source>
        <dbReference type="Proteomes" id="UP000327118"/>
    </source>
</evidence>
<evidence type="ECO:0000256" key="3">
    <source>
        <dbReference type="ARBA" id="ARBA00022801"/>
    </source>
</evidence>
<evidence type="ECO:0000259" key="6">
    <source>
        <dbReference type="Pfam" id="PF01975"/>
    </source>
</evidence>
<dbReference type="PANTHER" id="PTHR30457:SF0">
    <property type="entry name" value="PHOSPHATASE, PUTATIVE (AFU_ORTHOLOGUE AFUA_4G01070)-RELATED"/>
    <property type="match status" value="1"/>
</dbReference>
<proteinExistence type="inferred from homology"/>
<evidence type="ECO:0000256" key="2">
    <source>
        <dbReference type="ARBA" id="ARBA00022723"/>
    </source>
</evidence>
<dbReference type="OrthoDB" id="4018688at2759"/>
<keyword evidence="3" id="KW-0378">Hydrolase</keyword>
<reference evidence="8" key="1">
    <citation type="submission" date="2019-04" db="EMBL/GenBank/DDBJ databases">
        <title>Friends and foes A comparative genomics studyof 23 Aspergillus species from section Flavi.</title>
        <authorList>
            <consortium name="DOE Joint Genome Institute"/>
            <person name="Kjaerbolling I."/>
            <person name="Vesth T."/>
            <person name="Frisvad J.C."/>
            <person name="Nybo J.L."/>
            <person name="Theobald S."/>
            <person name="Kildgaard S."/>
            <person name="Isbrandt T."/>
            <person name="Kuo A."/>
            <person name="Sato A."/>
            <person name="Lyhne E.K."/>
            <person name="Kogle M.E."/>
            <person name="Wiebenga A."/>
            <person name="Kun R.S."/>
            <person name="Lubbers R.J."/>
            <person name="Makela M.R."/>
            <person name="Barry K."/>
            <person name="Chovatia M."/>
            <person name="Clum A."/>
            <person name="Daum C."/>
            <person name="Haridas S."/>
            <person name="He G."/>
            <person name="LaButti K."/>
            <person name="Lipzen A."/>
            <person name="Mondo S."/>
            <person name="Riley R."/>
            <person name="Salamov A."/>
            <person name="Simmons B.A."/>
            <person name="Magnuson J.K."/>
            <person name="Henrissat B."/>
            <person name="Mortensen U.H."/>
            <person name="Larsen T.O."/>
            <person name="Devries R.P."/>
            <person name="Grigoriev I.V."/>
            <person name="Machida M."/>
            <person name="Baker S.E."/>
            <person name="Andersen M.R."/>
        </authorList>
    </citation>
    <scope>NUCLEOTIDE SEQUENCE [LARGE SCALE GENOMIC DNA]</scope>
    <source>
        <strain evidence="8">CBS 553.77</strain>
    </source>
</reference>
<evidence type="ECO:0000256" key="4">
    <source>
        <dbReference type="SAM" id="MobiDB-lite"/>
    </source>
</evidence>
<protein>
    <submittedName>
        <fullName evidence="7">Acid phosphatase</fullName>
    </submittedName>
</protein>
<sequence length="300" mass="31438">MQLPLSLALLPLAAQAVNILSGNDDGWAEKNIRTLYDSLTEAGHSVVISAPAENQSGTGSSDGEPKPLSEPCEFNSCSKGSPAVGHNATQPRWNYVNSFPVTSIKQGIESLSPTFFDGKPDLVVTGPNVGYNLGVVTVISGTVGAASYAAHDAHIPAIAFSGGTGSALAWDAPTPAYATLYAQLATKLVDQVVAAGEPYLPEDVFLNVNLPRVDGGKCTSTRVEDFKFVLSRIYHALPLFSGKDVEICENDQRLPTETTVTETGCYVSVSVGKASNKLDADAAQQAAVVKQLGNLLTCLP</sequence>
<keyword evidence="2" id="KW-0479">Metal-binding</keyword>
<dbReference type="GO" id="GO:0008252">
    <property type="term" value="F:nucleotidase activity"/>
    <property type="evidence" value="ECO:0007669"/>
    <property type="project" value="InterPro"/>
</dbReference>
<dbReference type="Gene3D" id="3.40.1210.10">
    <property type="entry name" value="Survival protein SurE-like phosphatase/nucleotidase"/>
    <property type="match status" value="1"/>
</dbReference>
<feature type="signal peptide" evidence="5">
    <location>
        <begin position="1"/>
        <end position="16"/>
    </location>
</feature>
<evidence type="ECO:0000313" key="7">
    <source>
        <dbReference type="EMBL" id="KAE8354331.1"/>
    </source>
</evidence>
<dbReference type="SUPFAM" id="SSF64167">
    <property type="entry name" value="SurE-like"/>
    <property type="match status" value="1"/>
</dbReference>
<keyword evidence="8" id="KW-1185">Reference proteome</keyword>
<name>A0A5N6Z9I2_9EURO</name>
<dbReference type="AlphaFoldDB" id="A0A5N6Z9I2"/>
<dbReference type="InterPro" id="IPR030048">
    <property type="entry name" value="SurE"/>
</dbReference>
<evidence type="ECO:0000256" key="5">
    <source>
        <dbReference type="SAM" id="SignalP"/>
    </source>
</evidence>
<comment type="similarity">
    <text evidence="1">Belongs to the SurE nucleotidase family.</text>
</comment>
<dbReference type="InterPro" id="IPR002828">
    <property type="entry name" value="SurE-like_Pase/nucleotidase"/>
</dbReference>
<feature type="chain" id="PRO_5024881938" evidence="5">
    <location>
        <begin position="17"/>
        <end position="300"/>
    </location>
</feature>
<feature type="domain" description="Survival protein SurE-like phosphatase/nucleotidase" evidence="6">
    <location>
        <begin position="19"/>
        <end position="221"/>
    </location>
</feature>